<name>A0A418XX44_9GAMM</name>
<evidence type="ECO:0000313" key="1">
    <source>
        <dbReference type="EMBL" id="RJG17373.1"/>
    </source>
</evidence>
<evidence type="ECO:0000313" key="2">
    <source>
        <dbReference type="Proteomes" id="UP000283734"/>
    </source>
</evidence>
<dbReference type="AlphaFoldDB" id="A0A418XX44"/>
<accession>A0A418XX44</accession>
<sequence>MIREYNAECFASVSLQCVNLKWDIRIEQLDRHISEMKEKRDFLVGRSGINEYRKRYLYLYKEKFNAQLERPTWVASLLMSDDDPYEYNFIPRAEMLLKSYQISSAADDWDEIRNEINSELQVEETKVNARGASKVVFESSDLSSINRVAASSNDAYTQKNIIELFHFYQEPYFEKGEYVYADLDALNGLSADEVIEVLRDHYDKVDYISQHE</sequence>
<proteinExistence type="predicted"/>
<dbReference type="EMBL" id="QYYA01000003">
    <property type="protein sequence ID" value="RJG17373.1"/>
    <property type="molecule type" value="Genomic_DNA"/>
</dbReference>
<keyword evidence="2" id="KW-1185">Reference proteome</keyword>
<protein>
    <submittedName>
        <fullName evidence="1">Uncharacterized protein</fullName>
    </submittedName>
</protein>
<reference evidence="1 2" key="1">
    <citation type="submission" date="2018-09" db="EMBL/GenBank/DDBJ databases">
        <title>Alcanivorax profundi sp. nov., isolated from 1000 m-depth seawater of the Mariana Trench.</title>
        <authorList>
            <person name="Liu J."/>
        </authorList>
    </citation>
    <scope>NUCLEOTIDE SEQUENCE [LARGE SCALE GENOMIC DNA]</scope>
    <source>
        <strain evidence="1 2">MTEO17</strain>
    </source>
</reference>
<organism evidence="1 2">
    <name type="scientific">Alcanivorax profundi</name>
    <dbReference type="NCBI Taxonomy" id="2338368"/>
    <lineage>
        <taxon>Bacteria</taxon>
        <taxon>Pseudomonadati</taxon>
        <taxon>Pseudomonadota</taxon>
        <taxon>Gammaproteobacteria</taxon>
        <taxon>Oceanospirillales</taxon>
        <taxon>Alcanivoracaceae</taxon>
        <taxon>Alcanivorax</taxon>
    </lineage>
</organism>
<dbReference type="Proteomes" id="UP000283734">
    <property type="component" value="Unassembled WGS sequence"/>
</dbReference>
<gene>
    <name evidence="1" type="ORF">D4A39_11670</name>
</gene>
<comment type="caution">
    <text evidence="1">The sequence shown here is derived from an EMBL/GenBank/DDBJ whole genome shotgun (WGS) entry which is preliminary data.</text>
</comment>